<dbReference type="EMBL" id="VRMN01000009">
    <property type="protein sequence ID" value="KAA8492461.1"/>
    <property type="molecule type" value="Genomic_DNA"/>
</dbReference>
<feature type="region of interest" description="Disordered" evidence="1">
    <location>
        <begin position="118"/>
        <end position="153"/>
    </location>
</feature>
<feature type="region of interest" description="Disordered" evidence="1">
    <location>
        <begin position="1"/>
        <end position="60"/>
    </location>
</feature>
<dbReference type="InterPro" id="IPR002715">
    <property type="entry name" value="Nas_poly-pep-assoc_cplx_dom"/>
</dbReference>
<dbReference type="GO" id="GO:0005854">
    <property type="term" value="C:nascent polypeptide-associated complex"/>
    <property type="evidence" value="ECO:0007669"/>
    <property type="project" value="InterPro"/>
</dbReference>
<gene>
    <name evidence="3" type="ORF">FVE85_7968</name>
</gene>
<keyword evidence="4" id="KW-1185">Reference proteome</keyword>
<comment type="caution">
    <text evidence="3">The sequence shown here is derived from an EMBL/GenBank/DDBJ whole genome shotgun (WGS) entry which is preliminary data.</text>
</comment>
<evidence type="ECO:0000256" key="1">
    <source>
        <dbReference type="SAM" id="MobiDB-lite"/>
    </source>
</evidence>
<accession>A0A5J4YLU5</accession>
<dbReference type="CDD" id="cd14358">
    <property type="entry name" value="UBA_NAC_euk"/>
    <property type="match status" value="1"/>
</dbReference>
<organism evidence="3 4">
    <name type="scientific">Porphyridium purpureum</name>
    <name type="common">Red alga</name>
    <name type="synonym">Porphyridium cruentum</name>
    <dbReference type="NCBI Taxonomy" id="35688"/>
    <lineage>
        <taxon>Eukaryota</taxon>
        <taxon>Rhodophyta</taxon>
        <taxon>Bangiophyceae</taxon>
        <taxon>Porphyridiales</taxon>
        <taxon>Porphyridiaceae</taxon>
        <taxon>Porphyridium</taxon>
    </lineage>
</organism>
<evidence type="ECO:0000259" key="2">
    <source>
        <dbReference type="PROSITE" id="PS51151"/>
    </source>
</evidence>
<dbReference type="SMART" id="SM01407">
    <property type="entry name" value="NAC"/>
    <property type="match status" value="1"/>
</dbReference>
<feature type="compositionally biased region" description="Acidic residues" evidence="1">
    <location>
        <begin position="17"/>
        <end position="31"/>
    </location>
</feature>
<dbReference type="OMA" id="TQHAQMS"/>
<evidence type="ECO:0000313" key="4">
    <source>
        <dbReference type="Proteomes" id="UP000324585"/>
    </source>
</evidence>
<dbReference type="Gene3D" id="2.20.70.30">
    <property type="entry name" value="Nascent polypeptide-associated complex domain"/>
    <property type="match status" value="1"/>
</dbReference>
<name>A0A5J4YLU5_PORPP</name>
<dbReference type="InterPro" id="IPR016641">
    <property type="entry name" value="EGD2/NACA0like"/>
</dbReference>
<dbReference type="PROSITE" id="PS51151">
    <property type="entry name" value="NAC_AB"/>
    <property type="match status" value="1"/>
</dbReference>
<dbReference type="CDD" id="cd22054">
    <property type="entry name" value="NAC_NACA"/>
    <property type="match status" value="1"/>
</dbReference>
<reference evidence="4" key="1">
    <citation type="journal article" date="2019" name="Nat. Commun.">
        <title>Expansion of phycobilisome linker gene families in mesophilic red algae.</title>
        <authorList>
            <person name="Lee J."/>
            <person name="Kim D."/>
            <person name="Bhattacharya D."/>
            <person name="Yoon H.S."/>
        </authorList>
    </citation>
    <scope>NUCLEOTIDE SEQUENCE [LARGE SCALE GENOMIC DNA]</scope>
    <source>
        <strain evidence="4">CCMP 1328</strain>
    </source>
</reference>
<dbReference type="AlphaFoldDB" id="A0A5J4YLU5"/>
<dbReference type="InterPro" id="IPR038187">
    <property type="entry name" value="NAC_A/B_dom_sf"/>
</dbReference>
<feature type="domain" description="NAC-A/B" evidence="2">
    <location>
        <begin position="51"/>
        <end position="116"/>
    </location>
</feature>
<dbReference type="Pfam" id="PF19026">
    <property type="entry name" value="UBA_HYPK"/>
    <property type="match status" value="1"/>
</dbReference>
<protein>
    <submittedName>
        <fullName evidence="3">Nascent polypeptide-associated complex subunit alpha</fullName>
    </submittedName>
</protein>
<dbReference type="Proteomes" id="UP000324585">
    <property type="component" value="Unassembled WGS sequence"/>
</dbReference>
<dbReference type="InterPro" id="IPR044034">
    <property type="entry name" value="NAC-like_UBA"/>
</dbReference>
<feature type="compositionally biased region" description="Acidic residues" evidence="1">
    <location>
        <begin position="142"/>
        <end position="151"/>
    </location>
</feature>
<dbReference type="Pfam" id="PF01849">
    <property type="entry name" value="NAC"/>
    <property type="match status" value="1"/>
</dbReference>
<evidence type="ECO:0000313" key="3">
    <source>
        <dbReference type="EMBL" id="KAA8492461.1"/>
    </source>
</evidence>
<dbReference type="Gene3D" id="1.10.8.10">
    <property type="entry name" value="DNA helicase RuvA subunit, C-terminal domain"/>
    <property type="match status" value="1"/>
</dbReference>
<dbReference type="OrthoDB" id="3169036at2759"/>
<proteinExistence type="predicted"/>
<sequence>MTSDEVAAQHEPATVEDVNEDEDVPELEPAAEGEAAAAAGDEEDADERGQSRAEKKSRKALSKLGLKKVDGITRFAVIKNKQTLFVVSKPDVFKSPNSDQYVIFGEAKVEDLSSVAQNAAAGQYKPKEPTAEEEEQGKAADAEEEEDDADVDTTGLKEGDIELVIEQGQCSRAKAVKALRKNDGDVVNAIMELTL</sequence>
<dbReference type="PIRSF" id="PIRSF015901">
    <property type="entry name" value="NAC_alpha"/>
    <property type="match status" value="1"/>
</dbReference>
<dbReference type="FunFam" id="2.20.70.30:FF:000002">
    <property type="entry name" value="Nascent polypeptide-associated complex (NAC), alpha subunit"/>
    <property type="match status" value="1"/>
</dbReference>
<feature type="compositionally biased region" description="Basic and acidic residues" evidence="1">
    <location>
        <begin position="125"/>
        <end position="141"/>
    </location>
</feature>
<dbReference type="PANTHER" id="PTHR21713">
    <property type="entry name" value="NASCENT POLYPEPTIDE ASSOCIATED COMPLEX ALPHA SUBUNIT-RELATED"/>
    <property type="match status" value="1"/>
</dbReference>